<dbReference type="PROSITE" id="PS50887">
    <property type="entry name" value="GGDEF"/>
    <property type="match status" value="1"/>
</dbReference>
<evidence type="ECO:0000259" key="1">
    <source>
        <dbReference type="PROSITE" id="PS50112"/>
    </source>
</evidence>
<dbReference type="SUPFAM" id="SSF55073">
    <property type="entry name" value="Nucleotide cyclase"/>
    <property type="match status" value="1"/>
</dbReference>
<dbReference type="PANTHER" id="PTHR46663:SF3">
    <property type="entry name" value="SLL0267 PROTEIN"/>
    <property type="match status" value="1"/>
</dbReference>
<dbReference type="CDD" id="cd00130">
    <property type="entry name" value="PAS"/>
    <property type="match status" value="1"/>
</dbReference>
<dbReference type="NCBIfam" id="TIGR00229">
    <property type="entry name" value="sensory_box"/>
    <property type="match status" value="1"/>
</dbReference>
<evidence type="ECO:0008006" key="6">
    <source>
        <dbReference type="Google" id="ProtNLM"/>
    </source>
</evidence>
<feature type="domain" description="PAS" evidence="1">
    <location>
        <begin position="29"/>
        <end position="75"/>
    </location>
</feature>
<dbReference type="InterPro" id="IPR043128">
    <property type="entry name" value="Rev_trsase/Diguanyl_cyclase"/>
</dbReference>
<dbReference type="Gene3D" id="3.30.70.270">
    <property type="match status" value="1"/>
</dbReference>
<evidence type="ECO:0000313" key="5">
    <source>
        <dbReference type="Proteomes" id="UP001165069"/>
    </source>
</evidence>
<gene>
    <name evidence="4" type="ORF">GETHLI_14920</name>
</gene>
<dbReference type="InterPro" id="IPR029787">
    <property type="entry name" value="Nucleotide_cyclase"/>
</dbReference>
<dbReference type="PANTHER" id="PTHR46663">
    <property type="entry name" value="DIGUANYLATE CYCLASE DGCT-RELATED"/>
    <property type="match status" value="1"/>
</dbReference>
<dbReference type="InterPro" id="IPR000160">
    <property type="entry name" value="GGDEF_dom"/>
</dbReference>
<dbReference type="PROSITE" id="PS50112">
    <property type="entry name" value="PAS"/>
    <property type="match status" value="1"/>
</dbReference>
<dbReference type="InterPro" id="IPR052163">
    <property type="entry name" value="DGC-Regulatory_Protein"/>
</dbReference>
<dbReference type="InterPro" id="IPR035965">
    <property type="entry name" value="PAS-like_dom_sf"/>
</dbReference>
<evidence type="ECO:0000313" key="4">
    <source>
        <dbReference type="EMBL" id="GLH72990.1"/>
    </source>
</evidence>
<name>A0ABQ5QEY3_9BACT</name>
<dbReference type="EMBL" id="BSDE01000002">
    <property type="protein sequence ID" value="GLH72990.1"/>
    <property type="molecule type" value="Genomic_DNA"/>
</dbReference>
<comment type="caution">
    <text evidence="4">The sequence shown here is derived from an EMBL/GenBank/DDBJ whole genome shotgun (WGS) entry which is preliminary data.</text>
</comment>
<feature type="domain" description="GGDEF" evidence="3">
    <location>
        <begin position="186"/>
        <end position="319"/>
    </location>
</feature>
<dbReference type="PROSITE" id="PS50113">
    <property type="entry name" value="PAC"/>
    <property type="match status" value="1"/>
</dbReference>
<protein>
    <recommendedName>
        <fullName evidence="6">Diguanylate cyclase with PAS/PAC sensor</fullName>
    </recommendedName>
</protein>
<dbReference type="SUPFAM" id="SSF55785">
    <property type="entry name" value="PYP-like sensor domain (PAS domain)"/>
    <property type="match status" value="1"/>
</dbReference>
<dbReference type="InterPro" id="IPR000014">
    <property type="entry name" value="PAS"/>
</dbReference>
<dbReference type="NCBIfam" id="TIGR00254">
    <property type="entry name" value="GGDEF"/>
    <property type="match status" value="1"/>
</dbReference>
<organism evidence="4 5">
    <name type="scientific">Geothrix limicola</name>
    <dbReference type="NCBI Taxonomy" id="2927978"/>
    <lineage>
        <taxon>Bacteria</taxon>
        <taxon>Pseudomonadati</taxon>
        <taxon>Acidobacteriota</taxon>
        <taxon>Holophagae</taxon>
        <taxon>Holophagales</taxon>
        <taxon>Holophagaceae</taxon>
        <taxon>Geothrix</taxon>
    </lineage>
</organism>
<accession>A0ABQ5QEY3</accession>
<dbReference type="SMART" id="SM00086">
    <property type="entry name" value="PAC"/>
    <property type="match status" value="1"/>
</dbReference>
<dbReference type="InterPro" id="IPR001610">
    <property type="entry name" value="PAC"/>
</dbReference>
<dbReference type="InterPro" id="IPR000700">
    <property type="entry name" value="PAS-assoc_C"/>
</dbReference>
<feature type="domain" description="PAC" evidence="2">
    <location>
        <begin position="100"/>
        <end position="154"/>
    </location>
</feature>
<dbReference type="Proteomes" id="UP001165069">
    <property type="component" value="Unassembled WGS sequence"/>
</dbReference>
<sequence length="338" mass="36992">MVLRKTAPITPTFSALFPGAEEAQGVLGFLRILVKAVEQSPVSVIITDTRGVIQYVNPKFTQLMGYTAEEAIGKTPRIIKGEFLSREFYQEMWKTILAGNEWHGVFNNRTKSGDLVWEVASISPIRDDNGVITHFVGIKEDITEIKRLQGQLEHLARHDQLTGLPNRFLFNDRLQQALLQAKRRGTRFAVLFLDLDEFKEVNDTLGHDAGDAVLVAAAERMSHCIRESDTLARMGGDEFTMLLTEVQGRENVERIATTILASLAEPILVGEQACAVGVSIGIALYPGHGETADALLSKADKALYEVKRQGRNGFRFASGGLNPGAPSACSARPGRGCG</sequence>
<proteinExistence type="predicted"/>
<dbReference type="Pfam" id="PF13426">
    <property type="entry name" value="PAS_9"/>
    <property type="match status" value="1"/>
</dbReference>
<dbReference type="CDD" id="cd01949">
    <property type="entry name" value="GGDEF"/>
    <property type="match status" value="1"/>
</dbReference>
<dbReference type="RefSeq" id="WP_285573356.1">
    <property type="nucleotide sequence ID" value="NZ_BSDE01000002.1"/>
</dbReference>
<dbReference type="Gene3D" id="3.30.450.20">
    <property type="entry name" value="PAS domain"/>
    <property type="match status" value="1"/>
</dbReference>
<keyword evidence="5" id="KW-1185">Reference proteome</keyword>
<evidence type="ECO:0000259" key="3">
    <source>
        <dbReference type="PROSITE" id="PS50887"/>
    </source>
</evidence>
<dbReference type="SMART" id="SM00267">
    <property type="entry name" value="GGDEF"/>
    <property type="match status" value="1"/>
</dbReference>
<reference evidence="4 5" key="1">
    <citation type="journal article" date="2023" name="Antonie Van Leeuwenhoek">
        <title>Mesoterricola silvestris gen. nov., sp. nov., Mesoterricola sediminis sp. nov., Geothrix oryzae sp. nov., Geothrix edaphica sp. nov., Geothrix rubra sp. nov., and Geothrix limicola sp. nov., six novel members of Acidobacteriota isolated from soils.</title>
        <authorList>
            <person name="Itoh H."/>
            <person name="Sugisawa Y."/>
            <person name="Mise K."/>
            <person name="Xu Z."/>
            <person name="Kuniyasu M."/>
            <person name="Ushijima N."/>
            <person name="Kawano K."/>
            <person name="Kobayashi E."/>
            <person name="Shiratori Y."/>
            <person name="Masuda Y."/>
            <person name="Senoo K."/>
        </authorList>
    </citation>
    <scope>NUCLEOTIDE SEQUENCE [LARGE SCALE GENOMIC DNA]</scope>
    <source>
        <strain evidence="4 5">Red804</strain>
    </source>
</reference>
<dbReference type="SMART" id="SM00091">
    <property type="entry name" value="PAS"/>
    <property type="match status" value="1"/>
</dbReference>
<dbReference type="Pfam" id="PF00990">
    <property type="entry name" value="GGDEF"/>
    <property type="match status" value="1"/>
</dbReference>
<evidence type="ECO:0000259" key="2">
    <source>
        <dbReference type="PROSITE" id="PS50113"/>
    </source>
</evidence>